<dbReference type="Proteomes" id="UP000005096">
    <property type="component" value="Chromosome"/>
</dbReference>
<dbReference type="PaxDb" id="584708-Apau_1592"/>
<feature type="domain" description="DUF5940" evidence="1">
    <location>
        <begin position="347"/>
        <end position="510"/>
    </location>
</feature>
<organism evidence="2 3">
    <name type="scientific">Aminomonas paucivorans DSM 12260</name>
    <dbReference type="NCBI Taxonomy" id="584708"/>
    <lineage>
        <taxon>Bacteria</taxon>
        <taxon>Thermotogati</taxon>
        <taxon>Synergistota</taxon>
        <taxon>Synergistia</taxon>
        <taxon>Synergistales</taxon>
        <taxon>Synergistaceae</taxon>
        <taxon>Aminomonas</taxon>
    </lineage>
</organism>
<dbReference type="Pfam" id="PF19364">
    <property type="entry name" value="DUF5940"/>
    <property type="match status" value="1"/>
</dbReference>
<dbReference type="InterPro" id="IPR016039">
    <property type="entry name" value="Thiolase-like"/>
</dbReference>
<sequence length="513" mass="54401">MPNANVRGAAYCLNHVPNLAFHYGNTPWVERESKKDSEFLAKLPEHVQSFEDSARFAPNLAYIGALSLEELAAHPQPWLQNLLPEVRRFGSYGEIMPEDEFLGLLDLCDVFDIVWLEQGFAGEVKGKLAAHPLLSKGPLARLEAGHPEEEVRKEVEEHGALPLYLGERLVGCSRKGHELDECLSAYVLLENLACKAGGVLSLLHLLETTGMAPEEVDFVVECSEEAAGDMNQRGGGNFAKAVAEIAGCTHASGCDVRGFCAGPVNAVIAGACMVASGARKNVVVLAGGAIPKLYMNSRDHVKKDLPALENCLGNFAVLLGPDDGQHPVIRLDALGKHSVGAGASPQAVTTALVYEPLQKLGLSFEDVDKYAAELHIPEITLPAGAGDVPAANFKMIAALAVMKGQLEKAKMGDFVTQHGIPGFAHTQGHIPSGVPFLGHASDAIRQGRMKRAMIIGKGSLFLARLTNLSDGASFVLEAPQPGAGAAQGVTLDEVKSLLLEALGDLAAALRDSK</sequence>
<dbReference type="GO" id="GO:0016746">
    <property type="term" value="F:acyltransferase activity"/>
    <property type="evidence" value="ECO:0007669"/>
    <property type="project" value="InterPro"/>
</dbReference>
<dbReference type="STRING" id="584708.Apau_1592"/>
<dbReference type="eggNOG" id="COG0332">
    <property type="taxonomic scope" value="Bacteria"/>
</dbReference>
<dbReference type="InterPro" id="IPR045984">
    <property type="entry name" value="DUF5940"/>
</dbReference>
<evidence type="ECO:0000259" key="1">
    <source>
        <dbReference type="Pfam" id="PF19364"/>
    </source>
</evidence>
<dbReference type="Gene3D" id="3.40.47.10">
    <property type="match status" value="1"/>
</dbReference>
<evidence type="ECO:0000313" key="2">
    <source>
        <dbReference type="EMBL" id="EFQ24011.1"/>
    </source>
</evidence>
<dbReference type="RefSeq" id="WP_006301229.1">
    <property type="nucleotide sequence ID" value="NZ_CM001022.1"/>
</dbReference>
<dbReference type="SUPFAM" id="SSF53901">
    <property type="entry name" value="Thiolase-like"/>
    <property type="match status" value="1"/>
</dbReference>
<dbReference type="EMBL" id="CM001022">
    <property type="protein sequence ID" value="EFQ24011.1"/>
    <property type="molecule type" value="Genomic_DNA"/>
</dbReference>
<gene>
    <name evidence="2" type="ORF">Apau_1592</name>
</gene>
<name>E3CUJ5_9BACT</name>
<reference evidence="2 3" key="1">
    <citation type="journal article" date="2010" name="Stand. Genomic Sci.">
        <title>Non-contiguous finished genome sequence of Aminomonas paucivorans type strain (GLU-3).</title>
        <authorList>
            <person name="Pitluck S."/>
            <person name="Yasawong M."/>
            <person name="Held B."/>
            <person name="Lapidus A."/>
            <person name="Nolan M."/>
            <person name="Copeland A."/>
            <person name="Lucas S."/>
            <person name="Del Rio T.G."/>
            <person name="Tice H."/>
            <person name="Cheng J.F."/>
            <person name="Chertkov O."/>
            <person name="Goodwin L."/>
            <person name="Tapia R."/>
            <person name="Han C."/>
            <person name="Liolios K."/>
            <person name="Ivanova N."/>
            <person name="Mavromatis K."/>
            <person name="Ovchinnikova G."/>
            <person name="Pati A."/>
            <person name="Chen A."/>
            <person name="Palaniappan K."/>
            <person name="Land M."/>
            <person name="Hauser L."/>
            <person name="Chang Y.J."/>
            <person name="Jeffries C.D."/>
            <person name="Pukall R."/>
            <person name="Spring S."/>
            <person name="Rohde M."/>
            <person name="Sikorski J."/>
            <person name="Goker M."/>
            <person name="Woyke T."/>
            <person name="Bristow J."/>
            <person name="Eisen J.A."/>
            <person name="Markowitz V."/>
            <person name="Hugenholtz P."/>
            <person name="Kyrpides N.C."/>
            <person name="Klenk H.P."/>
        </authorList>
    </citation>
    <scope>NUCLEOTIDE SEQUENCE [LARGE SCALE GENOMIC DNA]</scope>
    <source>
        <strain evidence="2 3">DSM 12260</strain>
    </source>
</reference>
<dbReference type="AlphaFoldDB" id="E3CUJ5"/>
<protein>
    <submittedName>
        <fullName evidence="2">Putative sigma E regulatory protein, MucB/RseB</fullName>
    </submittedName>
</protein>
<keyword evidence="3" id="KW-1185">Reference proteome</keyword>
<evidence type="ECO:0000313" key="3">
    <source>
        <dbReference type="Proteomes" id="UP000005096"/>
    </source>
</evidence>
<accession>E3CUJ5</accession>
<dbReference type="HOGENOM" id="CLU_027957_0_0_0"/>
<dbReference type="OrthoDB" id="9762068at2"/>
<dbReference type="NCBIfam" id="NF040746">
    <property type="entry name" value="reduct_C_beta"/>
    <property type="match status" value="1"/>
</dbReference>
<proteinExistence type="predicted"/>